<dbReference type="Proteomes" id="UP001597502">
    <property type="component" value="Unassembled WGS sequence"/>
</dbReference>
<dbReference type="InterPro" id="IPR045735">
    <property type="entry name" value="Spore_III_AA_AAA+_ATPase"/>
</dbReference>
<evidence type="ECO:0000259" key="3">
    <source>
        <dbReference type="SMART" id="SM00382"/>
    </source>
</evidence>
<dbReference type="InterPro" id="IPR027417">
    <property type="entry name" value="P-loop_NTPase"/>
</dbReference>
<proteinExistence type="predicted"/>
<organism evidence="4 5">
    <name type="scientific">Lentibacillus juripiscarius</name>
    <dbReference type="NCBI Taxonomy" id="257446"/>
    <lineage>
        <taxon>Bacteria</taxon>
        <taxon>Bacillati</taxon>
        <taxon>Bacillota</taxon>
        <taxon>Bacilli</taxon>
        <taxon>Bacillales</taxon>
        <taxon>Bacillaceae</taxon>
        <taxon>Lentibacillus</taxon>
    </lineage>
</organism>
<reference evidence="5" key="1">
    <citation type="journal article" date="2019" name="Int. J. Syst. Evol. Microbiol.">
        <title>The Global Catalogue of Microorganisms (GCM) 10K type strain sequencing project: providing services to taxonomists for standard genome sequencing and annotation.</title>
        <authorList>
            <consortium name="The Broad Institute Genomics Platform"/>
            <consortium name="The Broad Institute Genome Sequencing Center for Infectious Disease"/>
            <person name="Wu L."/>
            <person name="Ma J."/>
        </authorList>
    </citation>
    <scope>NUCLEOTIDE SEQUENCE [LARGE SCALE GENOMIC DNA]</scope>
    <source>
        <strain evidence="5">TISTR 1535</strain>
    </source>
</reference>
<dbReference type="InterPro" id="IPR014217">
    <property type="entry name" value="Spore_III_AA"/>
</dbReference>
<dbReference type="SMART" id="SM00382">
    <property type="entry name" value="AAA"/>
    <property type="match status" value="1"/>
</dbReference>
<evidence type="ECO:0000256" key="1">
    <source>
        <dbReference type="ARBA" id="ARBA00022741"/>
    </source>
</evidence>
<dbReference type="RefSeq" id="WP_382389882.1">
    <property type="nucleotide sequence ID" value="NZ_JBHUNA010000001.1"/>
</dbReference>
<evidence type="ECO:0000313" key="5">
    <source>
        <dbReference type="Proteomes" id="UP001597502"/>
    </source>
</evidence>
<dbReference type="PANTHER" id="PTHR20953:SF3">
    <property type="entry name" value="P-LOOP CONTAINING NUCLEOSIDE TRIPHOSPHATE HYDROLASES SUPERFAMILY PROTEIN"/>
    <property type="match status" value="1"/>
</dbReference>
<dbReference type="Gene3D" id="3.40.50.300">
    <property type="entry name" value="P-loop containing nucleotide triphosphate hydrolases"/>
    <property type="match status" value="1"/>
</dbReference>
<comment type="caution">
    <text evidence="4">The sequence shown here is derived from an EMBL/GenBank/DDBJ whole genome shotgun (WGS) entry which is preliminary data.</text>
</comment>
<gene>
    <name evidence="4" type="primary">spoIIIAA</name>
    <name evidence="4" type="ORF">ACFSUO_00040</name>
</gene>
<keyword evidence="5" id="KW-1185">Reference proteome</keyword>
<dbReference type="NCBIfam" id="TIGR02858">
    <property type="entry name" value="spore_III_AA"/>
    <property type="match status" value="1"/>
</dbReference>
<evidence type="ECO:0000313" key="4">
    <source>
        <dbReference type="EMBL" id="MFD2759383.1"/>
    </source>
</evidence>
<keyword evidence="1" id="KW-0547">Nucleotide-binding</keyword>
<feature type="domain" description="AAA+ ATPase" evidence="3">
    <location>
        <begin position="136"/>
        <end position="282"/>
    </location>
</feature>
<evidence type="ECO:0000256" key="2">
    <source>
        <dbReference type="ARBA" id="ARBA00022840"/>
    </source>
</evidence>
<keyword evidence="2" id="KW-0067">ATP-binding</keyword>
<dbReference type="InterPro" id="IPR003593">
    <property type="entry name" value="AAA+_ATPase"/>
</dbReference>
<dbReference type="Pfam" id="PF19568">
    <property type="entry name" value="Spore_III_AA"/>
    <property type="match status" value="1"/>
</dbReference>
<accession>A0ABW5V079</accession>
<dbReference type="CDD" id="cd00009">
    <property type="entry name" value="AAA"/>
    <property type="match status" value="1"/>
</dbReference>
<protein>
    <submittedName>
        <fullName evidence="4">Stage III sporulation protein AA</fullName>
    </submittedName>
</protein>
<name>A0ABW5V079_9BACI</name>
<dbReference type="PANTHER" id="PTHR20953">
    <property type="entry name" value="KINASE-RELATED"/>
    <property type="match status" value="1"/>
</dbReference>
<sequence>MEEILRLFPERIRQAIHDKIGNRWGHMQEIRFRLQQPVELVFDDYAEWIGHVRPERKDSIFVLNQLSEFSLYRLEDELREGYVTIEGGHRVGLSGKVNTLHGHVKAIQHIASFNIRIAKQKIGAANLLIPYLYEHHYLNTLLIGPPQTGKTTLIRDVARLIGTGWGSTGARKVCIVDERSEIAGSKKGIPQHDLGIRTDVMDACPKEEGMMMMIRSMSPEILIVDEIGSRSDAEALMEAINAGVTVICTIHGDSLQELKKRPSLQPLFEHDVFERFVVLNRHKKPGDIHRIYSRNEKNLLQKSGCSTDEVDWRTSFYRHNNADRV</sequence>
<dbReference type="SUPFAM" id="SSF52540">
    <property type="entry name" value="P-loop containing nucleoside triphosphate hydrolases"/>
    <property type="match status" value="1"/>
</dbReference>
<dbReference type="EMBL" id="JBHUNA010000001">
    <property type="protein sequence ID" value="MFD2759383.1"/>
    <property type="molecule type" value="Genomic_DNA"/>
</dbReference>